<evidence type="ECO:0000313" key="2">
    <source>
        <dbReference type="Proteomes" id="UP000836841"/>
    </source>
</evidence>
<accession>A0AAU9RFH4</accession>
<dbReference type="AlphaFoldDB" id="A0AAU9RFH4"/>
<dbReference type="EMBL" id="OU466857">
    <property type="protein sequence ID" value="CAH2037988.1"/>
    <property type="molecule type" value="Genomic_DNA"/>
</dbReference>
<organism evidence="1 2">
    <name type="scientific">Thlaspi arvense</name>
    <name type="common">Field penny-cress</name>
    <dbReference type="NCBI Taxonomy" id="13288"/>
    <lineage>
        <taxon>Eukaryota</taxon>
        <taxon>Viridiplantae</taxon>
        <taxon>Streptophyta</taxon>
        <taxon>Embryophyta</taxon>
        <taxon>Tracheophyta</taxon>
        <taxon>Spermatophyta</taxon>
        <taxon>Magnoliopsida</taxon>
        <taxon>eudicotyledons</taxon>
        <taxon>Gunneridae</taxon>
        <taxon>Pentapetalae</taxon>
        <taxon>rosids</taxon>
        <taxon>malvids</taxon>
        <taxon>Brassicales</taxon>
        <taxon>Brassicaceae</taxon>
        <taxon>Thlaspideae</taxon>
        <taxon>Thlaspi</taxon>
    </lineage>
</organism>
<dbReference type="Proteomes" id="UP000836841">
    <property type="component" value="Chromosome 1"/>
</dbReference>
<protein>
    <submittedName>
        <fullName evidence="1">Uncharacterized protein</fullName>
    </submittedName>
</protein>
<sequence>MLFSSLTVKRLPSVLLAGESPRRLKISLISEMILFSTSGCFCITQQNHESATELVSRPAKMKLVQNCLKNLTVEGSISLPFLRLSI</sequence>
<name>A0AAU9RFH4_THLAR</name>
<proteinExistence type="predicted"/>
<gene>
    <name evidence="1" type="ORF">TAV2_LOCUS649</name>
</gene>
<evidence type="ECO:0000313" key="1">
    <source>
        <dbReference type="EMBL" id="CAH2037988.1"/>
    </source>
</evidence>
<keyword evidence="2" id="KW-1185">Reference proteome</keyword>
<reference evidence="1 2" key="1">
    <citation type="submission" date="2022-03" db="EMBL/GenBank/DDBJ databases">
        <authorList>
            <person name="Nunn A."/>
            <person name="Chopra R."/>
            <person name="Nunn A."/>
            <person name="Contreras Garrido A."/>
        </authorList>
    </citation>
    <scope>NUCLEOTIDE SEQUENCE [LARGE SCALE GENOMIC DNA]</scope>
</reference>